<dbReference type="GO" id="GO:0016787">
    <property type="term" value="F:hydrolase activity"/>
    <property type="evidence" value="ECO:0007669"/>
    <property type="project" value="UniProtKB-KW"/>
</dbReference>
<dbReference type="InterPro" id="IPR029058">
    <property type="entry name" value="AB_hydrolase_fold"/>
</dbReference>
<keyword evidence="4" id="KW-1185">Reference proteome</keyword>
<dbReference type="Gene3D" id="3.40.50.1820">
    <property type="entry name" value="alpha/beta hydrolase"/>
    <property type="match status" value="1"/>
</dbReference>
<proteinExistence type="inferred from homology"/>
<comment type="similarity">
    <text evidence="1">Belongs to the 'GDXG' lipolytic enzyme family.</text>
</comment>
<dbReference type="InterPro" id="IPR050466">
    <property type="entry name" value="Carboxylest/Gibb_receptor"/>
</dbReference>
<comment type="caution">
    <text evidence="3">The sequence shown here is derived from an EMBL/GenBank/DDBJ whole genome shotgun (WGS) entry which is preliminary data.</text>
</comment>
<organism evidence="3 4">
    <name type="scientific">Artemisia annua</name>
    <name type="common">Sweet wormwood</name>
    <dbReference type="NCBI Taxonomy" id="35608"/>
    <lineage>
        <taxon>Eukaryota</taxon>
        <taxon>Viridiplantae</taxon>
        <taxon>Streptophyta</taxon>
        <taxon>Embryophyta</taxon>
        <taxon>Tracheophyta</taxon>
        <taxon>Spermatophyta</taxon>
        <taxon>Magnoliopsida</taxon>
        <taxon>eudicotyledons</taxon>
        <taxon>Gunneridae</taxon>
        <taxon>Pentapetalae</taxon>
        <taxon>asterids</taxon>
        <taxon>campanulids</taxon>
        <taxon>Asterales</taxon>
        <taxon>Asteraceae</taxon>
        <taxon>Asteroideae</taxon>
        <taxon>Anthemideae</taxon>
        <taxon>Artemisiinae</taxon>
        <taxon>Artemisia</taxon>
    </lineage>
</organism>
<dbReference type="EMBL" id="PKPP01010709">
    <property type="protein sequence ID" value="PWA45547.1"/>
    <property type="molecule type" value="Genomic_DNA"/>
</dbReference>
<evidence type="ECO:0000313" key="4">
    <source>
        <dbReference type="Proteomes" id="UP000245207"/>
    </source>
</evidence>
<protein>
    <submittedName>
        <fullName evidence="3">Alpha/beta hydrolase fold-3</fullName>
    </submittedName>
</protein>
<dbReference type="PANTHER" id="PTHR23024">
    <property type="entry name" value="ARYLACETAMIDE DEACETYLASE"/>
    <property type="match status" value="1"/>
</dbReference>
<gene>
    <name evidence="3" type="ORF">CTI12_AA516780</name>
</gene>
<dbReference type="Proteomes" id="UP000245207">
    <property type="component" value="Unassembled WGS sequence"/>
</dbReference>
<keyword evidence="3" id="KW-0378">Hydrolase</keyword>
<dbReference type="AlphaFoldDB" id="A0A2U1L979"/>
<dbReference type="STRING" id="35608.A0A2U1L979"/>
<evidence type="ECO:0000259" key="2">
    <source>
        <dbReference type="Pfam" id="PF07859"/>
    </source>
</evidence>
<feature type="domain" description="Alpha/beta hydrolase fold-3" evidence="2">
    <location>
        <begin position="8"/>
        <end position="121"/>
    </location>
</feature>
<reference evidence="3 4" key="1">
    <citation type="journal article" date="2018" name="Mol. Plant">
        <title>The genome of Artemisia annua provides insight into the evolution of Asteraceae family and artemisinin biosynthesis.</title>
        <authorList>
            <person name="Shen Q."/>
            <person name="Zhang L."/>
            <person name="Liao Z."/>
            <person name="Wang S."/>
            <person name="Yan T."/>
            <person name="Shi P."/>
            <person name="Liu M."/>
            <person name="Fu X."/>
            <person name="Pan Q."/>
            <person name="Wang Y."/>
            <person name="Lv Z."/>
            <person name="Lu X."/>
            <person name="Zhang F."/>
            <person name="Jiang W."/>
            <person name="Ma Y."/>
            <person name="Chen M."/>
            <person name="Hao X."/>
            <person name="Li L."/>
            <person name="Tang Y."/>
            <person name="Lv G."/>
            <person name="Zhou Y."/>
            <person name="Sun X."/>
            <person name="Brodelius P.E."/>
            <person name="Rose J.K.C."/>
            <person name="Tang K."/>
        </authorList>
    </citation>
    <scope>NUCLEOTIDE SEQUENCE [LARGE SCALE GENOMIC DNA]</scope>
    <source>
        <strain evidence="4">cv. Huhao1</strain>
        <tissue evidence="3">Leaf</tissue>
    </source>
</reference>
<dbReference type="SUPFAM" id="SSF53474">
    <property type="entry name" value="alpha/beta-Hydrolases"/>
    <property type="match status" value="1"/>
</dbReference>
<evidence type="ECO:0000256" key="1">
    <source>
        <dbReference type="ARBA" id="ARBA00010515"/>
    </source>
</evidence>
<dbReference type="PANTHER" id="PTHR23024:SF24">
    <property type="entry name" value="ALPHA_BETA HYDROLASE FOLD-3 DOMAIN-CONTAINING PROTEIN"/>
    <property type="match status" value="1"/>
</dbReference>
<sequence length="282" mass="31673">MPPSVYQVIGVVAIQPFFGGEERTNSEIELKNAPIVSPERTDWYWKAFMPPGEGYNRDHPIINVSGPNAVDISKLDFPATIVVVAGFDSLQDWQKRYYEWLKKSGKEAYLVEYPNMCHAFYLFLELPESEQVMSEVKDFIHKVLEKCPRKMMRLKSFGARTFTGTPITNRKIVRQIIGVKGCGHVAGIGRKVVDVRTSSVFGSQAQAGRSSYSQQEINEMVKKHEYELATARRETRATHDQLNQMVAFLSDTQGLSELGSFGPSSNGNETMMVTGMGMGIMQ</sequence>
<dbReference type="Pfam" id="PF07859">
    <property type="entry name" value="Abhydrolase_3"/>
    <property type="match status" value="1"/>
</dbReference>
<name>A0A2U1L979_ARTAN</name>
<dbReference type="OrthoDB" id="408631at2759"/>
<accession>A0A2U1L979</accession>
<dbReference type="InterPro" id="IPR013094">
    <property type="entry name" value="AB_hydrolase_3"/>
</dbReference>
<evidence type="ECO:0000313" key="3">
    <source>
        <dbReference type="EMBL" id="PWA45547.1"/>
    </source>
</evidence>